<dbReference type="EMBL" id="GG745334">
    <property type="protein sequence ID" value="KNE59143.1"/>
    <property type="molecule type" value="Genomic_DNA"/>
</dbReference>
<name>A0A0L0S965_ALLM3</name>
<gene>
    <name evidence="3" type="ORF">AMAG_03478</name>
</gene>
<feature type="signal peptide" evidence="2">
    <location>
        <begin position="1"/>
        <end position="25"/>
    </location>
</feature>
<keyword evidence="2" id="KW-0732">Signal</keyword>
<accession>A0A0L0S965</accession>
<dbReference type="Proteomes" id="UP000054350">
    <property type="component" value="Unassembled WGS sequence"/>
</dbReference>
<keyword evidence="4" id="KW-1185">Reference proteome</keyword>
<evidence type="ECO:0000256" key="2">
    <source>
        <dbReference type="SAM" id="SignalP"/>
    </source>
</evidence>
<protein>
    <submittedName>
        <fullName evidence="3">Uncharacterized protein</fullName>
    </submittedName>
</protein>
<proteinExistence type="predicted"/>
<organism evidence="3 4">
    <name type="scientific">Allomyces macrogynus (strain ATCC 38327)</name>
    <name type="common">Allomyces javanicus var. macrogynus</name>
    <dbReference type="NCBI Taxonomy" id="578462"/>
    <lineage>
        <taxon>Eukaryota</taxon>
        <taxon>Fungi</taxon>
        <taxon>Fungi incertae sedis</taxon>
        <taxon>Blastocladiomycota</taxon>
        <taxon>Blastocladiomycetes</taxon>
        <taxon>Blastocladiales</taxon>
        <taxon>Blastocladiaceae</taxon>
        <taxon>Allomyces</taxon>
    </lineage>
</organism>
<dbReference type="PANTHER" id="PTHR35759:SF1">
    <property type="entry name" value="OS07G0673000 PROTEIN"/>
    <property type="match status" value="1"/>
</dbReference>
<reference evidence="3 4" key="1">
    <citation type="submission" date="2009-11" db="EMBL/GenBank/DDBJ databases">
        <title>Annotation of Allomyces macrogynus ATCC 38327.</title>
        <authorList>
            <consortium name="The Broad Institute Genome Sequencing Platform"/>
            <person name="Russ C."/>
            <person name="Cuomo C."/>
            <person name="Burger G."/>
            <person name="Gray M.W."/>
            <person name="Holland P.W.H."/>
            <person name="King N."/>
            <person name="Lang F.B.F."/>
            <person name="Roger A.J."/>
            <person name="Ruiz-Trillo I."/>
            <person name="Young S.K."/>
            <person name="Zeng Q."/>
            <person name="Gargeya S."/>
            <person name="Fitzgerald M."/>
            <person name="Haas B."/>
            <person name="Abouelleil A."/>
            <person name="Alvarado L."/>
            <person name="Arachchi H.M."/>
            <person name="Berlin A."/>
            <person name="Chapman S.B."/>
            <person name="Gearin G."/>
            <person name="Goldberg J."/>
            <person name="Griggs A."/>
            <person name="Gujja S."/>
            <person name="Hansen M."/>
            <person name="Heiman D."/>
            <person name="Howarth C."/>
            <person name="Larimer J."/>
            <person name="Lui A."/>
            <person name="MacDonald P.J.P."/>
            <person name="McCowen C."/>
            <person name="Montmayeur A."/>
            <person name="Murphy C."/>
            <person name="Neiman D."/>
            <person name="Pearson M."/>
            <person name="Priest M."/>
            <person name="Roberts A."/>
            <person name="Saif S."/>
            <person name="Shea T."/>
            <person name="Sisk P."/>
            <person name="Stolte C."/>
            <person name="Sykes S."/>
            <person name="Wortman J."/>
            <person name="Nusbaum C."/>
            <person name="Birren B."/>
        </authorList>
    </citation>
    <scope>NUCLEOTIDE SEQUENCE [LARGE SCALE GENOMIC DNA]</scope>
    <source>
        <strain evidence="3 4">ATCC 38327</strain>
    </source>
</reference>
<evidence type="ECO:0000313" key="3">
    <source>
        <dbReference type="EMBL" id="KNE59143.1"/>
    </source>
</evidence>
<evidence type="ECO:0000313" key="4">
    <source>
        <dbReference type="Proteomes" id="UP000054350"/>
    </source>
</evidence>
<dbReference type="PANTHER" id="PTHR35759">
    <property type="entry name" value="BNAA09G03860D PROTEIN"/>
    <property type="match status" value="1"/>
</dbReference>
<sequence length="406" mass="42681">MVVATCSKMNIALIALALTITVALASVLASAPNTSNARPINGKSDLYSPNRPWGGFTSASHLVARSFAARAPQCSNRTGSSLIDVLLRADAAVAAARRHQHFVRVILDQPPATTFHTAADDALAHAIMSTSTPPYAIPVPGPSVTDPRAQHALHVLYASATAADPSSAMPVLLDRARDFTFPAFDKCTLTRTPIVSPLHADLAPLATYMADVFRAIGGPAARTNLTLSRFDLWHAHLFVHRPCSRASVPDPERAVASRAADAAPAVGLLFHAMEYPALDETRFPVPLGWCQQNSTLDLHASVWQIDAAAKCGAKPWPPAARNETTVEAEVSETSSAPAASPSAVQSVPAGEPVAPTGTACLTTGLDAEAEAALPDAPLFTMDELQLGNVLGDVYFLEGTPLAWSLN</sequence>
<reference evidence="4" key="2">
    <citation type="submission" date="2009-11" db="EMBL/GenBank/DDBJ databases">
        <title>The Genome Sequence of Allomyces macrogynus strain ATCC 38327.</title>
        <authorList>
            <consortium name="The Broad Institute Genome Sequencing Platform"/>
            <person name="Russ C."/>
            <person name="Cuomo C."/>
            <person name="Shea T."/>
            <person name="Young S.K."/>
            <person name="Zeng Q."/>
            <person name="Koehrsen M."/>
            <person name="Haas B."/>
            <person name="Borodovsky M."/>
            <person name="Guigo R."/>
            <person name="Alvarado L."/>
            <person name="Berlin A."/>
            <person name="Borenstein D."/>
            <person name="Chen Z."/>
            <person name="Engels R."/>
            <person name="Freedman E."/>
            <person name="Gellesch M."/>
            <person name="Goldberg J."/>
            <person name="Griggs A."/>
            <person name="Gujja S."/>
            <person name="Heiman D."/>
            <person name="Hepburn T."/>
            <person name="Howarth C."/>
            <person name="Jen D."/>
            <person name="Larson L."/>
            <person name="Lewis B."/>
            <person name="Mehta T."/>
            <person name="Park D."/>
            <person name="Pearson M."/>
            <person name="Roberts A."/>
            <person name="Saif S."/>
            <person name="Shenoy N."/>
            <person name="Sisk P."/>
            <person name="Stolte C."/>
            <person name="Sykes S."/>
            <person name="Walk T."/>
            <person name="White J."/>
            <person name="Yandava C."/>
            <person name="Burger G."/>
            <person name="Gray M.W."/>
            <person name="Holland P.W.H."/>
            <person name="King N."/>
            <person name="Lang F.B.F."/>
            <person name="Roger A.J."/>
            <person name="Ruiz-Trillo I."/>
            <person name="Lander E."/>
            <person name="Nusbaum C."/>
        </authorList>
    </citation>
    <scope>NUCLEOTIDE SEQUENCE [LARGE SCALE GENOMIC DNA]</scope>
    <source>
        <strain evidence="4">ATCC 38327</strain>
    </source>
</reference>
<feature type="chain" id="PRO_5005547711" evidence="2">
    <location>
        <begin position="26"/>
        <end position="406"/>
    </location>
</feature>
<feature type="region of interest" description="Disordered" evidence="1">
    <location>
        <begin position="316"/>
        <end position="351"/>
    </location>
</feature>
<dbReference type="eggNOG" id="ENOG502QQRP">
    <property type="taxonomic scope" value="Eukaryota"/>
</dbReference>
<evidence type="ECO:0000256" key="1">
    <source>
        <dbReference type="SAM" id="MobiDB-lite"/>
    </source>
</evidence>
<dbReference type="OrthoDB" id="5574522at2759"/>
<dbReference type="AlphaFoldDB" id="A0A0L0S965"/>
<dbReference type="VEuPathDB" id="FungiDB:AMAG_03478"/>
<feature type="compositionally biased region" description="Low complexity" evidence="1">
    <location>
        <begin position="323"/>
        <end position="349"/>
    </location>
</feature>